<dbReference type="AlphaFoldDB" id="A0A101LUQ2"/>
<comment type="caution">
    <text evidence="2">The sequence shown here is derived from an EMBL/GenBank/DDBJ whole genome shotgun (WGS) entry which is preliminary data.</text>
</comment>
<gene>
    <name evidence="2" type="ORF">ABT39_MTgene2546</name>
</gene>
<feature type="region of interest" description="Disordered" evidence="1">
    <location>
        <begin position="18"/>
        <end position="38"/>
    </location>
</feature>
<feature type="compositionally biased region" description="Basic and acidic residues" evidence="1">
    <location>
        <begin position="24"/>
        <end position="38"/>
    </location>
</feature>
<name>A0A101LUQ2_PICGL</name>
<evidence type="ECO:0000313" key="2">
    <source>
        <dbReference type="EMBL" id="KUM45709.1"/>
    </source>
</evidence>
<dbReference type="EMBL" id="LKAM01000017">
    <property type="protein sequence ID" value="KUM45709.1"/>
    <property type="molecule type" value="Genomic_DNA"/>
</dbReference>
<accession>A0A101LUQ2</accession>
<keyword evidence="2" id="KW-0496">Mitochondrion</keyword>
<proteinExistence type="predicted"/>
<evidence type="ECO:0000256" key="1">
    <source>
        <dbReference type="SAM" id="MobiDB-lite"/>
    </source>
</evidence>
<reference evidence="2" key="1">
    <citation type="journal article" date="2015" name="Genome Biol. Evol.">
        <title>Organellar Genomes of White Spruce (Picea glauca): Assembly and Annotation.</title>
        <authorList>
            <person name="Jackman S.D."/>
            <person name="Warren R.L."/>
            <person name="Gibb E.A."/>
            <person name="Vandervalk B.P."/>
            <person name="Mohamadi H."/>
            <person name="Chu J."/>
            <person name="Raymond A."/>
            <person name="Pleasance S."/>
            <person name="Coope R."/>
            <person name="Wildung M.R."/>
            <person name="Ritland C.E."/>
            <person name="Bousquet J."/>
            <person name="Jones S.J."/>
            <person name="Bohlmann J."/>
            <person name="Birol I."/>
        </authorList>
    </citation>
    <scope>NUCLEOTIDE SEQUENCE [LARGE SCALE GENOMIC DNA]</scope>
    <source>
        <tissue evidence="2">Flushing bud</tissue>
    </source>
</reference>
<organism evidence="2">
    <name type="scientific">Picea glauca</name>
    <name type="common">White spruce</name>
    <name type="synonym">Pinus glauca</name>
    <dbReference type="NCBI Taxonomy" id="3330"/>
    <lineage>
        <taxon>Eukaryota</taxon>
        <taxon>Viridiplantae</taxon>
        <taxon>Streptophyta</taxon>
        <taxon>Embryophyta</taxon>
        <taxon>Tracheophyta</taxon>
        <taxon>Spermatophyta</taxon>
        <taxon>Pinopsida</taxon>
        <taxon>Pinidae</taxon>
        <taxon>Conifers I</taxon>
        <taxon>Pinales</taxon>
        <taxon>Pinaceae</taxon>
        <taxon>Picea</taxon>
    </lineage>
</organism>
<geneLocation type="mitochondrion" evidence="2"/>
<sequence length="54" mass="5883">METYPLFHPVLAISPWDGQVGARDLGEPKKGGGKPTSDEVSKLYLCKSDSDLFT</sequence>
<protein>
    <submittedName>
        <fullName evidence="2">Uncharacterized protein</fullName>
    </submittedName>
</protein>